<feature type="compositionally biased region" description="Acidic residues" evidence="12">
    <location>
        <begin position="959"/>
        <end position="969"/>
    </location>
</feature>
<feature type="domain" description="C2H2-type" evidence="13">
    <location>
        <begin position="1136"/>
        <end position="1163"/>
    </location>
</feature>
<dbReference type="FunFam" id="3.30.160.60:FF:001450">
    <property type="entry name" value="zinc finger protein 774"/>
    <property type="match status" value="1"/>
</dbReference>
<evidence type="ECO:0000256" key="6">
    <source>
        <dbReference type="ARBA" id="ARBA00022833"/>
    </source>
</evidence>
<dbReference type="GO" id="GO:0000981">
    <property type="term" value="F:DNA-binding transcription factor activity, RNA polymerase II-specific"/>
    <property type="evidence" value="ECO:0007669"/>
    <property type="project" value="TreeGrafter"/>
</dbReference>
<feature type="compositionally biased region" description="Basic and acidic residues" evidence="12">
    <location>
        <begin position="108"/>
        <end position="125"/>
    </location>
</feature>
<evidence type="ECO:0000256" key="8">
    <source>
        <dbReference type="ARBA" id="ARBA00023125"/>
    </source>
</evidence>
<dbReference type="GO" id="GO:0005694">
    <property type="term" value="C:chromosome"/>
    <property type="evidence" value="ECO:0007669"/>
    <property type="project" value="UniProtKB-ARBA"/>
</dbReference>
<evidence type="ECO:0000256" key="10">
    <source>
        <dbReference type="ARBA" id="ARBA00023242"/>
    </source>
</evidence>
<feature type="domain" description="C2H2-type" evidence="13">
    <location>
        <begin position="734"/>
        <end position="761"/>
    </location>
</feature>
<dbReference type="GO" id="GO:0005634">
    <property type="term" value="C:nucleus"/>
    <property type="evidence" value="ECO:0007669"/>
    <property type="project" value="UniProtKB-SubCell"/>
</dbReference>
<feature type="domain" description="C2H2-type" evidence="13">
    <location>
        <begin position="333"/>
        <end position="360"/>
    </location>
</feature>
<feature type="domain" description="C2H2-type" evidence="13">
    <location>
        <begin position="1444"/>
        <end position="1471"/>
    </location>
</feature>
<dbReference type="PROSITE" id="PS00028">
    <property type="entry name" value="ZINC_FINGER_C2H2_1"/>
    <property type="match status" value="21"/>
</dbReference>
<dbReference type="GO" id="GO:0045893">
    <property type="term" value="P:positive regulation of DNA-templated transcription"/>
    <property type="evidence" value="ECO:0007669"/>
    <property type="project" value="UniProtKB-ARBA"/>
</dbReference>
<evidence type="ECO:0000259" key="13">
    <source>
        <dbReference type="PROSITE" id="PS50157"/>
    </source>
</evidence>
<evidence type="ECO:0000256" key="3">
    <source>
        <dbReference type="ARBA" id="ARBA00022723"/>
    </source>
</evidence>
<dbReference type="OrthoDB" id="8117402at2759"/>
<keyword evidence="8" id="KW-0238">DNA-binding</keyword>
<feature type="domain" description="C2H2-type" evidence="13">
    <location>
        <begin position="1388"/>
        <end position="1415"/>
    </location>
</feature>
<feature type="domain" description="C2H2-type" evidence="13">
    <location>
        <begin position="249"/>
        <end position="276"/>
    </location>
</feature>
<dbReference type="SMART" id="SM00355">
    <property type="entry name" value="ZnF_C2H2"/>
    <property type="match status" value="22"/>
</dbReference>
<dbReference type="FunFam" id="3.30.160.60:FF:000512">
    <property type="entry name" value="zinc finger protein 197 isoform X1"/>
    <property type="match status" value="1"/>
</dbReference>
<gene>
    <name evidence="14" type="ORF">KP79_PYT17016</name>
</gene>
<feature type="compositionally biased region" description="Polar residues" evidence="12">
    <location>
        <begin position="8"/>
        <end position="27"/>
    </location>
</feature>
<dbReference type="PANTHER" id="PTHR24394:SF44">
    <property type="entry name" value="ZINC FINGER PROTEIN 271-LIKE"/>
    <property type="match status" value="1"/>
</dbReference>
<dbReference type="Proteomes" id="UP000242188">
    <property type="component" value="Unassembled WGS sequence"/>
</dbReference>
<comment type="caution">
    <text evidence="14">The sequence shown here is derived from an EMBL/GenBank/DDBJ whole genome shotgun (WGS) entry which is preliminary data.</text>
</comment>
<dbReference type="PROSITE" id="PS50157">
    <property type="entry name" value="ZINC_FINGER_C2H2_2"/>
    <property type="match status" value="20"/>
</dbReference>
<dbReference type="GO" id="GO:0043565">
    <property type="term" value="F:sequence-specific DNA binding"/>
    <property type="evidence" value="ECO:0007669"/>
    <property type="project" value="UniProtKB-ARBA"/>
</dbReference>
<feature type="region of interest" description="Disordered" evidence="12">
    <location>
        <begin position="1"/>
        <end position="143"/>
    </location>
</feature>
<feature type="compositionally biased region" description="Acidic residues" evidence="12">
    <location>
        <begin position="126"/>
        <end position="139"/>
    </location>
</feature>
<feature type="domain" description="C2H2-type" evidence="13">
    <location>
        <begin position="277"/>
        <end position="304"/>
    </location>
</feature>
<dbReference type="Pfam" id="PF00096">
    <property type="entry name" value="zf-C2H2"/>
    <property type="match status" value="14"/>
</dbReference>
<dbReference type="GO" id="GO:0008270">
    <property type="term" value="F:zinc ion binding"/>
    <property type="evidence" value="ECO:0007669"/>
    <property type="project" value="UniProtKB-KW"/>
</dbReference>
<feature type="region of interest" description="Disordered" evidence="12">
    <location>
        <begin position="1276"/>
        <end position="1303"/>
    </location>
</feature>
<keyword evidence="7" id="KW-0805">Transcription regulation</keyword>
<feature type="domain" description="C2H2-type" evidence="13">
    <location>
        <begin position="1472"/>
        <end position="1494"/>
    </location>
</feature>
<evidence type="ECO:0000256" key="4">
    <source>
        <dbReference type="ARBA" id="ARBA00022737"/>
    </source>
</evidence>
<evidence type="ECO:0000256" key="9">
    <source>
        <dbReference type="ARBA" id="ARBA00023163"/>
    </source>
</evidence>
<dbReference type="InterPro" id="IPR013087">
    <property type="entry name" value="Znf_C2H2_type"/>
</dbReference>
<feature type="domain" description="C2H2-type" evidence="13">
    <location>
        <begin position="762"/>
        <end position="789"/>
    </location>
</feature>
<feature type="domain" description="C2H2-type" evidence="13">
    <location>
        <begin position="679"/>
        <end position="706"/>
    </location>
</feature>
<dbReference type="FunFam" id="3.30.160.60:FF:000690">
    <property type="entry name" value="Zinc finger protein 354C"/>
    <property type="match status" value="1"/>
</dbReference>
<dbReference type="PANTHER" id="PTHR24394">
    <property type="entry name" value="ZINC FINGER PROTEIN"/>
    <property type="match status" value="1"/>
</dbReference>
<feature type="domain" description="C2H2-type" evidence="13">
    <location>
        <begin position="305"/>
        <end position="332"/>
    </location>
</feature>
<feature type="domain" description="C2H2-type" evidence="13">
    <location>
        <begin position="790"/>
        <end position="817"/>
    </location>
</feature>
<keyword evidence="15" id="KW-1185">Reference proteome</keyword>
<dbReference type="Gene3D" id="3.30.160.60">
    <property type="entry name" value="Classic Zinc Finger"/>
    <property type="match status" value="17"/>
</dbReference>
<dbReference type="FunFam" id="3.30.160.60:FF:000608">
    <property type="entry name" value="zinc finger protein 286A isoform X1"/>
    <property type="match status" value="1"/>
</dbReference>
<proteinExistence type="inferred from homology"/>
<keyword evidence="3" id="KW-0479">Metal-binding</keyword>
<sequence>MADAEDFGSQQGETACLDSNPSSIQQRSRFDMENPLSYDCSSKSITSFSRESIKSKTAEKDNKRSECIASPDGDTVQQTGSGATRINSTDGDTVQQTDSGATRINSTDGHEADTRFAAKHSHDDREDSEEEMSSEDEMDEGKVLSAQQTGLSGLSDMPIPFCEKGDDDQKNSTIHEHDSNCQETSLCQEPSAKGNSVLYNEDSSAIQPEMHQTANPKNLPYVCDQCGKGFHEKGHLKYHTRTHSDEKQFTCDICNRGFHFSFNLTKHRRTHTGEKPYSCNFCGKKFSHKNSLNRHVTLHTGFSHQKCKICDKDFYDKQSLRKHLITHTTDGENKCQTCNREFNDKRGFLIHMQSHVSAFEASIVNKTPAFECDICHRSYTLKSSLNRHMKKHDNVYNQDFKSDDESVDSTIGIDSDLNDSWNIAQSQKIYFQDQFRINNLMDQTTDASHKKDFFQPGISLYKREHRESGLSDSKLILDSCIDQGMNLSMKSGTYINHQPATASPEGMRHISDEERSGCFMDETALDLSMKTCSVALDFSIKQEPVEDVSNYSRNTWNEDVDTQVDSDCALDLSTNKFNMQMSENMSRQALPQKIEPEEIEYHESTIGMKMSCEPQERTLKCKKCPMTFDDRLHLLYHSKEYHQESLSPSPVDMMHLGFGENASQTSQSADEMEDVMESSKCPYCGDEFSSTSALNKHLLIHFKDKTDFCEFCYRMFAEKDIFKAHIQTHTDQVYECSICPRTFDLKIEQQDHIKEHKEGKPFVCGQCEKSFPIKYYLESHMRVHFGDKPFKCQTCGRGFTHSFNLTKHVRIHTGERPYECPQCQRKFAQKNSLNRHMYLHVGQSPFKCKFCDKFFAHNFALQIHMSKIHGIYDNEYTQDDFEEHLTSLQNEKLQTSVTKTLLYNDTHAHSEEVRSTKRICVDKSMSSEGFQDFNGYSPNITTKEHLYEKQHDEKADVSNESEDQSDNPEEPLSKFNEATYSQSHKYVEEMQHYEGKRNMEHFNAGNTFMPWQMPKGLGLPPFQLPTMPMMDPSMVMSAYLLNSYIEAQQFGFMRSMQENEGLEVPFNEKIPTPSRPLVTEKVARFREVVDVQNRNVDKSEQTPESDMHVCQECGKSFKKKYYLKSHMRVHTGEKPFKCEICGKTFSYSFNMKKHIRTHTGEQPYQCQICKRRFSHINSLNRHASTHTDTSSRCSCRYPLCDATFSDKNSLYQHVLLKHGLHRELMNPSESRCNDSNIEHLPTDVPFNNNADSSLTLANTNPGGMVHIQGDVNVTPHDSAMTNAPDKNNITNEARKEDEEDMETHDLSYEEYDGDDSTSQVCNLSVGSSIGQENVFNVNGGSYHQANGQSAHLVDPLIDDKYEFNPNDVVQNPSKPKRGRKSSGPSVSLVCHVCAKVFLKKQDLKSHLKVHSDARPFNCDLCPKAFNHKSTLTNHRRIHTGEKPYGCEICKKGFTFLSSLQRHKLLHMTETTFKCFVCGENQEDKQTLNKHLKTHVQGGEVHRGNQIAATI</sequence>
<keyword evidence="6" id="KW-0862">Zinc</keyword>
<evidence type="ECO:0000256" key="1">
    <source>
        <dbReference type="ARBA" id="ARBA00004123"/>
    </source>
</evidence>
<dbReference type="FunFam" id="3.30.160.60:FF:001732">
    <property type="entry name" value="Zgc:162936"/>
    <property type="match status" value="1"/>
</dbReference>
<feature type="domain" description="C2H2-type" evidence="13">
    <location>
        <begin position="1108"/>
        <end position="1135"/>
    </location>
</feature>
<reference evidence="14 15" key="1">
    <citation type="journal article" date="2017" name="Nat. Ecol. Evol.">
        <title>Scallop genome provides insights into evolution of bilaterian karyotype and development.</title>
        <authorList>
            <person name="Wang S."/>
            <person name="Zhang J."/>
            <person name="Jiao W."/>
            <person name="Li J."/>
            <person name="Xun X."/>
            <person name="Sun Y."/>
            <person name="Guo X."/>
            <person name="Huan P."/>
            <person name="Dong B."/>
            <person name="Zhang L."/>
            <person name="Hu X."/>
            <person name="Sun X."/>
            <person name="Wang J."/>
            <person name="Zhao C."/>
            <person name="Wang Y."/>
            <person name="Wang D."/>
            <person name="Huang X."/>
            <person name="Wang R."/>
            <person name="Lv J."/>
            <person name="Li Y."/>
            <person name="Zhang Z."/>
            <person name="Liu B."/>
            <person name="Lu W."/>
            <person name="Hui Y."/>
            <person name="Liang J."/>
            <person name="Zhou Z."/>
            <person name="Hou R."/>
            <person name="Li X."/>
            <person name="Liu Y."/>
            <person name="Li H."/>
            <person name="Ning X."/>
            <person name="Lin Y."/>
            <person name="Zhao L."/>
            <person name="Xing Q."/>
            <person name="Dou J."/>
            <person name="Li Y."/>
            <person name="Mao J."/>
            <person name="Guo H."/>
            <person name="Dou H."/>
            <person name="Li T."/>
            <person name="Mu C."/>
            <person name="Jiang W."/>
            <person name="Fu Q."/>
            <person name="Fu X."/>
            <person name="Miao Y."/>
            <person name="Liu J."/>
            <person name="Yu Q."/>
            <person name="Li R."/>
            <person name="Liao H."/>
            <person name="Li X."/>
            <person name="Kong Y."/>
            <person name="Jiang Z."/>
            <person name="Chourrout D."/>
            <person name="Li R."/>
            <person name="Bao Z."/>
        </authorList>
    </citation>
    <scope>NUCLEOTIDE SEQUENCE [LARGE SCALE GENOMIC DNA]</scope>
    <source>
        <strain evidence="14 15">PY_sf001</strain>
    </source>
</reference>
<feature type="compositionally biased region" description="Basic and acidic residues" evidence="12">
    <location>
        <begin position="948"/>
        <end position="957"/>
    </location>
</feature>
<feature type="compositionally biased region" description="Basic and acidic residues" evidence="12">
    <location>
        <begin position="167"/>
        <end position="180"/>
    </location>
</feature>
<dbReference type="InterPro" id="IPR036236">
    <property type="entry name" value="Znf_C2H2_sf"/>
</dbReference>
<keyword evidence="9" id="KW-0804">Transcription</keyword>
<feature type="compositionally biased region" description="Polar residues" evidence="12">
    <location>
        <begin position="1279"/>
        <end position="1291"/>
    </location>
</feature>
<keyword evidence="10" id="KW-0539">Nucleus</keyword>
<comment type="similarity">
    <text evidence="2">Belongs to the krueppel C2H2-type zinc-finger protein family.</text>
</comment>
<dbReference type="FunFam" id="3.30.160.60:FF:000931">
    <property type="entry name" value="zinc finger protein 697"/>
    <property type="match status" value="1"/>
</dbReference>
<dbReference type="EMBL" id="NEDP02005228">
    <property type="protein sequence ID" value="OWF42724.1"/>
    <property type="molecule type" value="Genomic_DNA"/>
</dbReference>
<feature type="compositionally biased region" description="Polar residues" evidence="12">
    <location>
        <begin position="39"/>
        <end position="50"/>
    </location>
</feature>
<feature type="domain" description="C2H2-type" evidence="13">
    <location>
        <begin position="1164"/>
        <end position="1191"/>
    </location>
</feature>
<feature type="domain" description="C2H2-type" evidence="13">
    <location>
        <begin position="370"/>
        <end position="392"/>
    </location>
</feature>
<dbReference type="FunFam" id="3.30.160.60:FF:002343">
    <property type="entry name" value="Zinc finger protein 33A"/>
    <property type="match status" value="1"/>
</dbReference>
<dbReference type="FunFam" id="3.30.160.60:FF:000110">
    <property type="entry name" value="Zinc finger protein-like"/>
    <property type="match status" value="1"/>
</dbReference>
<feature type="region of interest" description="Disordered" evidence="12">
    <location>
        <begin position="167"/>
        <end position="187"/>
    </location>
</feature>
<evidence type="ECO:0000313" key="15">
    <source>
        <dbReference type="Proteomes" id="UP000242188"/>
    </source>
</evidence>
<evidence type="ECO:0000256" key="12">
    <source>
        <dbReference type="SAM" id="MobiDB-lite"/>
    </source>
</evidence>
<evidence type="ECO:0000313" key="14">
    <source>
        <dbReference type="EMBL" id="OWF42724.1"/>
    </source>
</evidence>
<accession>A0A210Q1X0</accession>
<feature type="compositionally biased region" description="Polar residues" evidence="12">
    <location>
        <begin position="75"/>
        <end position="107"/>
    </location>
</feature>
<feature type="domain" description="C2H2-type" evidence="13">
    <location>
        <begin position="818"/>
        <end position="845"/>
    </location>
</feature>
<feature type="region of interest" description="Disordered" evidence="12">
    <location>
        <begin position="1364"/>
        <end position="1385"/>
    </location>
</feature>
<feature type="domain" description="C2H2-type" evidence="13">
    <location>
        <begin position="221"/>
        <end position="248"/>
    </location>
</feature>
<feature type="compositionally biased region" description="Basic and acidic residues" evidence="12">
    <location>
        <begin position="51"/>
        <end position="66"/>
    </location>
</feature>
<feature type="domain" description="C2H2-type" evidence="13">
    <location>
        <begin position="846"/>
        <end position="869"/>
    </location>
</feature>
<name>A0A210Q1X0_MIZYE</name>
<dbReference type="SUPFAM" id="SSF57667">
    <property type="entry name" value="beta-beta-alpha zinc fingers"/>
    <property type="match status" value="12"/>
</dbReference>
<feature type="domain" description="C2H2-type" evidence="13">
    <location>
        <begin position="1416"/>
        <end position="1443"/>
    </location>
</feature>
<feature type="region of interest" description="Disordered" evidence="12">
    <location>
        <begin position="948"/>
        <end position="973"/>
    </location>
</feature>
<evidence type="ECO:0000256" key="11">
    <source>
        <dbReference type="PROSITE-ProRule" id="PRU00042"/>
    </source>
</evidence>
<dbReference type="FunFam" id="3.30.160.60:FF:000446">
    <property type="entry name" value="Zinc finger protein"/>
    <property type="match status" value="1"/>
</dbReference>
<feature type="domain" description="C2H2-type" evidence="13">
    <location>
        <begin position="619"/>
        <end position="647"/>
    </location>
</feature>
<evidence type="ECO:0000256" key="5">
    <source>
        <dbReference type="ARBA" id="ARBA00022771"/>
    </source>
</evidence>
<dbReference type="FunFam" id="3.30.160.60:FF:000711">
    <property type="entry name" value="zinc finger protein 697"/>
    <property type="match status" value="1"/>
</dbReference>
<protein>
    <submittedName>
        <fullName evidence="14">Zinc finger protein 62-like</fullName>
    </submittedName>
</protein>
<organism evidence="14 15">
    <name type="scientific">Mizuhopecten yessoensis</name>
    <name type="common">Japanese scallop</name>
    <name type="synonym">Patinopecten yessoensis</name>
    <dbReference type="NCBI Taxonomy" id="6573"/>
    <lineage>
        <taxon>Eukaryota</taxon>
        <taxon>Metazoa</taxon>
        <taxon>Spiralia</taxon>
        <taxon>Lophotrochozoa</taxon>
        <taxon>Mollusca</taxon>
        <taxon>Bivalvia</taxon>
        <taxon>Autobranchia</taxon>
        <taxon>Pteriomorphia</taxon>
        <taxon>Pectinida</taxon>
        <taxon>Pectinoidea</taxon>
        <taxon>Pectinidae</taxon>
        <taxon>Mizuhopecten</taxon>
    </lineage>
</organism>
<comment type="subcellular location">
    <subcellularLocation>
        <location evidence="1">Nucleus</location>
    </subcellularLocation>
</comment>
<keyword evidence="5 11" id="KW-0863">Zinc-finger</keyword>
<evidence type="ECO:0000256" key="2">
    <source>
        <dbReference type="ARBA" id="ARBA00006991"/>
    </source>
</evidence>
<keyword evidence="4" id="KW-0677">Repeat</keyword>
<evidence type="ECO:0000256" key="7">
    <source>
        <dbReference type="ARBA" id="ARBA00023015"/>
    </source>
</evidence>